<feature type="domain" description="EGF-like" evidence="3">
    <location>
        <begin position="253"/>
        <end position="295"/>
    </location>
</feature>
<dbReference type="EMBL" id="LRBV02000009">
    <property type="status" value="NOT_ANNOTATED_CDS"/>
    <property type="molecule type" value="Genomic_DNA"/>
</dbReference>
<keyword evidence="1" id="KW-0245">EGF-like domain</keyword>
<reference evidence="4 5" key="1">
    <citation type="journal article" date="2016" name="G3 (Bethesda)">
        <title>First Draft Assembly and Annotation of the Genome of a California Endemic Oak Quercus lobata Nee (Fagaceae).</title>
        <authorList>
            <person name="Sork V.L."/>
            <person name="Fitz-Gibbon S.T."/>
            <person name="Puiu D."/>
            <person name="Crepeau M."/>
            <person name="Gugger P.F."/>
            <person name="Sherman R."/>
            <person name="Stevens K."/>
            <person name="Langley C.H."/>
            <person name="Pellegrini M."/>
            <person name="Salzberg S.L."/>
        </authorList>
    </citation>
    <scope>NUCLEOTIDE SEQUENCE [LARGE SCALE GENOMIC DNA]</scope>
    <source>
        <strain evidence="4 5">cv. SW786</strain>
    </source>
</reference>
<proteinExistence type="predicted"/>
<organism evidence="4 5">
    <name type="scientific">Quercus lobata</name>
    <name type="common">Valley oak</name>
    <dbReference type="NCBI Taxonomy" id="97700"/>
    <lineage>
        <taxon>Eukaryota</taxon>
        <taxon>Viridiplantae</taxon>
        <taxon>Streptophyta</taxon>
        <taxon>Embryophyta</taxon>
        <taxon>Tracheophyta</taxon>
        <taxon>Spermatophyta</taxon>
        <taxon>Magnoliopsida</taxon>
        <taxon>eudicotyledons</taxon>
        <taxon>Gunneridae</taxon>
        <taxon>Pentapetalae</taxon>
        <taxon>rosids</taxon>
        <taxon>fabids</taxon>
        <taxon>Fagales</taxon>
        <taxon>Fagaceae</taxon>
        <taxon>Quercus</taxon>
    </lineage>
</organism>
<evidence type="ECO:0000313" key="4">
    <source>
        <dbReference type="EnsemblPlants" id="QL09p027183:mrna:CDS:1"/>
    </source>
</evidence>
<dbReference type="PROSITE" id="PS50026">
    <property type="entry name" value="EGF_3"/>
    <property type="match status" value="1"/>
</dbReference>
<dbReference type="InterPro" id="IPR000742">
    <property type="entry name" value="EGF"/>
</dbReference>
<evidence type="ECO:0000256" key="1">
    <source>
        <dbReference type="PROSITE-ProRule" id="PRU00076"/>
    </source>
</evidence>
<evidence type="ECO:0000259" key="3">
    <source>
        <dbReference type="PROSITE" id="PS50026"/>
    </source>
</evidence>
<feature type="signal peptide" evidence="2">
    <location>
        <begin position="1"/>
        <end position="27"/>
    </location>
</feature>
<accession>A0A7N2MLF5</accession>
<keyword evidence="1" id="KW-1015">Disulfide bond</keyword>
<name>A0A7N2MLF5_QUELO</name>
<feature type="chain" id="PRO_5029497129" description="EGF-like domain-containing protein" evidence="2">
    <location>
        <begin position="28"/>
        <end position="318"/>
    </location>
</feature>
<evidence type="ECO:0000313" key="5">
    <source>
        <dbReference type="Proteomes" id="UP000594261"/>
    </source>
</evidence>
<protein>
    <recommendedName>
        <fullName evidence="3">EGF-like domain-containing protein</fullName>
    </recommendedName>
</protein>
<evidence type="ECO:0000256" key="2">
    <source>
        <dbReference type="SAM" id="SignalP"/>
    </source>
</evidence>
<dbReference type="AlphaFoldDB" id="A0A7N2MLF5"/>
<dbReference type="OMA" id="RMHIANY"/>
<keyword evidence="5" id="KW-1185">Reference proteome</keyword>
<comment type="caution">
    <text evidence="1">Lacks conserved residue(s) required for the propagation of feature annotation.</text>
</comment>
<dbReference type="EnsemblPlants" id="QL09p027183:mrna">
    <property type="protein sequence ID" value="QL09p027183:mrna:CDS:1"/>
    <property type="gene ID" value="QL09p027183"/>
</dbReference>
<reference evidence="4" key="2">
    <citation type="submission" date="2021-01" db="UniProtKB">
        <authorList>
            <consortium name="EnsemblPlants"/>
        </authorList>
    </citation>
    <scope>IDENTIFICATION</scope>
</reference>
<dbReference type="Gramene" id="QL09p027183:mrna">
    <property type="protein sequence ID" value="QL09p027183:mrna:CDS:1"/>
    <property type="gene ID" value="QL09p027183"/>
</dbReference>
<keyword evidence="2" id="KW-0732">Signal</keyword>
<dbReference type="InParanoid" id="A0A7N2MLF5"/>
<dbReference type="PANTHER" id="PTHR33491">
    <property type="entry name" value="OSJNBA0016N04.9 PROTEIN"/>
    <property type="match status" value="1"/>
</dbReference>
<sequence>MGFLGMLMQVIRVGVILSATMAAAAIAFPIALPECPDICGKVKIPYPYGTTEGCYLNDTAIFGYYFINCTTNTNGQPQPMIGNLNVTSISMEGEIDIQIYNSIDCYEESGRSLPKKTPTLNLPSFTVSATKNKFVAVGCDTYAYLNGYLNDQPFTIGCLSYCQNISNVVNGTCSGIGCCEIQIPEGLKNVDFTAYSFNGNHTKVWDFNPCSFAFIVQEDKFNFSSGYLTSLRNNLTLPMVLDWTIGNETCKVAQNKANYICGANTTCSDLNNGSGYRCKCKDGYEGNPYLEQGCQGIYSIYLQIYKTKIKERNTITIF</sequence>
<feature type="disulfide bond" evidence="1">
    <location>
        <begin position="261"/>
        <end position="278"/>
    </location>
</feature>
<dbReference type="Proteomes" id="UP000594261">
    <property type="component" value="Chromosome 9"/>
</dbReference>